<evidence type="ECO:0000259" key="2">
    <source>
        <dbReference type="Pfam" id="PF00534"/>
    </source>
</evidence>
<dbReference type="Gene3D" id="3.40.50.2000">
    <property type="entry name" value="Glycogen Phosphorylase B"/>
    <property type="match status" value="2"/>
</dbReference>
<dbReference type="AlphaFoldDB" id="A0A3S9SZL5"/>
<proteinExistence type="predicted"/>
<reference evidence="4 5" key="1">
    <citation type="submission" date="2016-07" db="EMBL/GenBank/DDBJ databases">
        <title>Genome and transcriptome analysis of iron-reducing fermentative bacteria Anoxybacter fermentans.</title>
        <authorList>
            <person name="Zeng X."/>
            <person name="Shao Z."/>
        </authorList>
    </citation>
    <scope>NUCLEOTIDE SEQUENCE [LARGE SCALE GENOMIC DNA]</scope>
    <source>
        <strain evidence="4 5">DY22613</strain>
    </source>
</reference>
<dbReference type="Pfam" id="PF13439">
    <property type="entry name" value="Glyco_transf_4"/>
    <property type="match status" value="1"/>
</dbReference>
<gene>
    <name evidence="4" type="ORF">BBF96_10545</name>
</gene>
<organism evidence="4 5">
    <name type="scientific">Anoxybacter fermentans</name>
    <dbReference type="NCBI Taxonomy" id="1323375"/>
    <lineage>
        <taxon>Bacteria</taxon>
        <taxon>Bacillati</taxon>
        <taxon>Bacillota</taxon>
        <taxon>Clostridia</taxon>
        <taxon>Halanaerobiales</taxon>
        <taxon>Anoxybacter</taxon>
    </lineage>
</organism>
<feature type="domain" description="Glycosyl transferase family 1" evidence="2">
    <location>
        <begin position="194"/>
        <end position="342"/>
    </location>
</feature>
<dbReference type="GO" id="GO:0016757">
    <property type="term" value="F:glycosyltransferase activity"/>
    <property type="evidence" value="ECO:0007669"/>
    <property type="project" value="InterPro"/>
</dbReference>
<dbReference type="EMBL" id="CP016379">
    <property type="protein sequence ID" value="AZR73786.1"/>
    <property type="molecule type" value="Genomic_DNA"/>
</dbReference>
<evidence type="ECO:0000256" key="1">
    <source>
        <dbReference type="ARBA" id="ARBA00022679"/>
    </source>
</evidence>
<keyword evidence="1" id="KW-0808">Transferase</keyword>
<dbReference type="RefSeq" id="WP_127017133.1">
    <property type="nucleotide sequence ID" value="NZ_CP016379.1"/>
</dbReference>
<name>A0A3S9SZL5_9FIRM</name>
<keyword evidence="5" id="KW-1185">Reference proteome</keyword>
<evidence type="ECO:0000313" key="4">
    <source>
        <dbReference type="EMBL" id="AZR73786.1"/>
    </source>
</evidence>
<dbReference type="InterPro" id="IPR001296">
    <property type="entry name" value="Glyco_trans_1"/>
</dbReference>
<dbReference type="PANTHER" id="PTHR46401">
    <property type="entry name" value="GLYCOSYLTRANSFERASE WBBK-RELATED"/>
    <property type="match status" value="1"/>
</dbReference>
<protein>
    <recommendedName>
        <fullName evidence="6">Glycosyl transferase</fullName>
    </recommendedName>
</protein>
<dbReference type="InterPro" id="IPR028098">
    <property type="entry name" value="Glyco_trans_4-like_N"/>
</dbReference>
<evidence type="ECO:0000259" key="3">
    <source>
        <dbReference type="Pfam" id="PF13439"/>
    </source>
</evidence>
<feature type="domain" description="Glycosyltransferase subfamily 4-like N-terminal" evidence="3">
    <location>
        <begin position="17"/>
        <end position="167"/>
    </location>
</feature>
<dbReference type="Proteomes" id="UP000267250">
    <property type="component" value="Chromosome"/>
</dbReference>
<dbReference type="OrthoDB" id="9797829at2"/>
<dbReference type="GO" id="GO:0009103">
    <property type="term" value="P:lipopolysaccharide biosynthetic process"/>
    <property type="evidence" value="ECO:0007669"/>
    <property type="project" value="TreeGrafter"/>
</dbReference>
<dbReference type="CDD" id="cd03809">
    <property type="entry name" value="GT4_MtfB-like"/>
    <property type="match status" value="1"/>
</dbReference>
<dbReference type="Pfam" id="PF00534">
    <property type="entry name" value="Glycos_transf_1"/>
    <property type="match status" value="1"/>
</dbReference>
<evidence type="ECO:0000313" key="5">
    <source>
        <dbReference type="Proteomes" id="UP000267250"/>
    </source>
</evidence>
<dbReference type="KEGG" id="aft:BBF96_10545"/>
<accession>A0A3S9SZL5</accession>
<dbReference type="SUPFAM" id="SSF53756">
    <property type="entry name" value="UDP-Glycosyltransferase/glycogen phosphorylase"/>
    <property type="match status" value="1"/>
</dbReference>
<dbReference type="PANTHER" id="PTHR46401:SF2">
    <property type="entry name" value="GLYCOSYLTRANSFERASE WBBK-RELATED"/>
    <property type="match status" value="1"/>
</dbReference>
<dbReference type="FunFam" id="3.40.50.2000:FF:000119">
    <property type="entry name" value="Glycosyl transferase group 1"/>
    <property type="match status" value="1"/>
</dbReference>
<evidence type="ECO:0008006" key="6">
    <source>
        <dbReference type="Google" id="ProtNLM"/>
    </source>
</evidence>
<sequence length="375" mass="43500">MKIGIDGRAAKWYRGTGIGTYTYQLLKNLKLVDASNEYYFFWPGDDYDFLQRGPLIKVEEISHKKDLFWEEVHIPIRLSEERIEIYHVPQNGIGLPRCKESKYVVTIHDLIPYTMPETVGKGYLRIFLNQVPRIMEEADLIITVSEYSKKDIIRYFNLTPDRIVVTHLAPEDFYRPLPSDQLKPFLKKYNLLPGYILYVGGFSHRKNIKAIIRAFALIKDQLPENYRLVIAGSPGRSYEDLMKLIRQKGLEERVDLPGFIPVKEMVYLYNAAKLFVYPSYYEGFGLPPLEAMACGIPVITSNVTSIPEVVGDGAETVNPSDEVSLAELMYRVLSDREFWFDLHKRGMKRVAQFDWRKTAAQTLQAYYKLYQSECM</sequence>